<protein>
    <recommendedName>
        <fullName evidence="2">Coenzyme Q-binding protein COQ10 START domain-containing protein</fullName>
    </recommendedName>
</protein>
<dbReference type="AlphaFoldDB" id="A0A3B1A6E0"/>
<dbReference type="InterPro" id="IPR005031">
    <property type="entry name" value="COQ10_START"/>
</dbReference>
<dbReference type="Gene3D" id="3.30.530.20">
    <property type="match status" value="1"/>
</dbReference>
<name>A0A3B1A6E0_9ZZZZ</name>
<feature type="domain" description="Coenzyme Q-binding protein COQ10 START" evidence="2">
    <location>
        <begin position="59"/>
        <end position="179"/>
    </location>
</feature>
<evidence type="ECO:0000259" key="2">
    <source>
        <dbReference type="Pfam" id="PF03364"/>
    </source>
</evidence>
<proteinExistence type="predicted"/>
<accession>A0A3B1A6E0</accession>
<reference evidence="3" key="1">
    <citation type="submission" date="2018-06" db="EMBL/GenBank/DDBJ databases">
        <authorList>
            <person name="Zhirakovskaya E."/>
        </authorList>
    </citation>
    <scope>NUCLEOTIDE SEQUENCE</scope>
</reference>
<gene>
    <name evidence="3" type="ORF">MNBD_GAMMA23-1271</name>
</gene>
<dbReference type="InterPro" id="IPR023393">
    <property type="entry name" value="START-like_dom_sf"/>
</dbReference>
<dbReference type="EMBL" id="UOFT01000055">
    <property type="protein sequence ID" value="VAW97120.1"/>
    <property type="molecule type" value="Genomic_DNA"/>
</dbReference>
<sequence>MHKHPNTARLLTKKVFTFNILFTFFLLVQSPSIQAGQIIKAFVDQQGEHFLINLEMQLDAPKNIVYQLLTDYAHLHQLSDSIQSSKILHASPRTTKIKMVSEGCILFFCQTITQVQNVHELDNGYIHIHVEPALSNLKINTQLWHIEALDKNRTRVHYSADIVPDFWIPPLIGGWLFQTKLLEEATNLINNTEKIANPKLALPQIPPMQIRYTAEPDTQQSSATAEQEHAEADEEEE</sequence>
<dbReference type="SUPFAM" id="SSF55961">
    <property type="entry name" value="Bet v1-like"/>
    <property type="match status" value="1"/>
</dbReference>
<evidence type="ECO:0000256" key="1">
    <source>
        <dbReference type="SAM" id="MobiDB-lite"/>
    </source>
</evidence>
<organism evidence="3">
    <name type="scientific">hydrothermal vent metagenome</name>
    <dbReference type="NCBI Taxonomy" id="652676"/>
    <lineage>
        <taxon>unclassified sequences</taxon>
        <taxon>metagenomes</taxon>
        <taxon>ecological metagenomes</taxon>
    </lineage>
</organism>
<evidence type="ECO:0000313" key="3">
    <source>
        <dbReference type="EMBL" id="VAW97120.1"/>
    </source>
</evidence>
<dbReference type="Pfam" id="PF03364">
    <property type="entry name" value="Polyketide_cyc"/>
    <property type="match status" value="1"/>
</dbReference>
<feature type="region of interest" description="Disordered" evidence="1">
    <location>
        <begin position="212"/>
        <end position="237"/>
    </location>
</feature>